<gene>
    <name evidence="3" type="ORF">Q0590_07005</name>
</gene>
<dbReference type="RefSeq" id="WP_302036800.1">
    <property type="nucleotide sequence ID" value="NZ_JAUKPO010000003.1"/>
</dbReference>
<name>A0ABT8R1M4_9BACT</name>
<evidence type="ECO:0000313" key="3">
    <source>
        <dbReference type="EMBL" id="MDO1445994.1"/>
    </source>
</evidence>
<feature type="compositionally biased region" description="Polar residues" evidence="1">
    <location>
        <begin position="243"/>
        <end position="267"/>
    </location>
</feature>
<dbReference type="Pfam" id="PF05974">
    <property type="entry name" value="DUF892"/>
    <property type="match status" value="1"/>
</dbReference>
<evidence type="ECO:0000256" key="2">
    <source>
        <dbReference type="SAM" id="Phobius"/>
    </source>
</evidence>
<protein>
    <submittedName>
        <fullName evidence="3">Ferritin-like domain-containing protein</fullName>
    </submittedName>
</protein>
<sequence>MKLETLKKLYVTQLRDIYDSESRILKALPQMAEAAQHPQLKRAFERHESETQEQIRRLEQIFDALGQSPKGETCEATLGLIKEGQEMISAGGDADVRDAGLIGAAQKIEHYEIANYGTVATYAKMLGERQALQLLTTSLEEEKRTDKLLTTLAKSFVNSDAYRSYQYDQNNGDDSYDYESASGIGFSIVSLLIGAAAGIAAGMLLAPSSGADSRRFITNKANKFGGQIGDQFNNTFKKDKSSDYSSQRSDTETYVTPNYNRPSSTGYNDFGSPANL</sequence>
<dbReference type="Gene3D" id="1.20.1260.10">
    <property type="match status" value="1"/>
</dbReference>
<dbReference type="PANTHER" id="PTHR30565:SF9">
    <property type="entry name" value="PROTEIN YCIF"/>
    <property type="match status" value="1"/>
</dbReference>
<dbReference type="InterPro" id="IPR047114">
    <property type="entry name" value="YciF"/>
</dbReference>
<proteinExistence type="predicted"/>
<keyword evidence="4" id="KW-1185">Reference proteome</keyword>
<dbReference type="Proteomes" id="UP001168528">
    <property type="component" value="Unassembled WGS sequence"/>
</dbReference>
<dbReference type="Pfam" id="PF12732">
    <property type="entry name" value="YtxH"/>
    <property type="match status" value="1"/>
</dbReference>
<keyword evidence="2" id="KW-1133">Transmembrane helix</keyword>
<dbReference type="InterPro" id="IPR009078">
    <property type="entry name" value="Ferritin-like_SF"/>
</dbReference>
<feature type="transmembrane region" description="Helical" evidence="2">
    <location>
        <begin position="184"/>
        <end position="206"/>
    </location>
</feature>
<dbReference type="PANTHER" id="PTHR30565">
    <property type="entry name" value="PROTEIN YCIF"/>
    <property type="match status" value="1"/>
</dbReference>
<dbReference type="InterPro" id="IPR012347">
    <property type="entry name" value="Ferritin-like"/>
</dbReference>
<evidence type="ECO:0000313" key="4">
    <source>
        <dbReference type="Proteomes" id="UP001168528"/>
    </source>
</evidence>
<dbReference type="CDD" id="cd07909">
    <property type="entry name" value="YciF"/>
    <property type="match status" value="1"/>
</dbReference>
<dbReference type="EMBL" id="JAUKPO010000003">
    <property type="protein sequence ID" value="MDO1445994.1"/>
    <property type="molecule type" value="Genomic_DNA"/>
</dbReference>
<dbReference type="InterPro" id="IPR024623">
    <property type="entry name" value="YtxH"/>
</dbReference>
<dbReference type="SUPFAM" id="SSF47240">
    <property type="entry name" value="Ferritin-like"/>
    <property type="match status" value="1"/>
</dbReference>
<accession>A0ABT8R1M4</accession>
<dbReference type="InterPro" id="IPR010287">
    <property type="entry name" value="DUF892_YciF-like"/>
</dbReference>
<comment type="caution">
    <text evidence="3">The sequence shown here is derived from an EMBL/GenBank/DDBJ whole genome shotgun (WGS) entry which is preliminary data.</text>
</comment>
<evidence type="ECO:0000256" key="1">
    <source>
        <dbReference type="SAM" id="MobiDB-lite"/>
    </source>
</evidence>
<keyword evidence="2" id="KW-0472">Membrane</keyword>
<keyword evidence="2" id="KW-0812">Transmembrane</keyword>
<feature type="region of interest" description="Disordered" evidence="1">
    <location>
        <begin position="236"/>
        <end position="276"/>
    </location>
</feature>
<organism evidence="3 4">
    <name type="scientific">Rhodocytophaga aerolata</name>
    <dbReference type="NCBI Taxonomy" id="455078"/>
    <lineage>
        <taxon>Bacteria</taxon>
        <taxon>Pseudomonadati</taxon>
        <taxon>Bacteroidota</taxon>
        <taxon>Cytophagia</taxon>
        <taxon>Cytophagales</taxon>
        <taxon>Rhodocytophagaceae</taxon>
        <taxon>Rhodocytophaga</taxon>
    </lineage>
</organism>
<reference evidence="3" key="1">
    <citation type="submission" date="2023-07" db="EMBL/GenBank/DDBJ databases">
        <title>The genome sequence of Rhodocytophaga aerolata KACC 12507.</title>
        <authorList>
            <person name="Zhang X."/>
        </authorList>
    </citation>
    <scope>NUCLEOTIDE SEQUENCE</scope>
    <source>
        <strain evidence="3">KACC 12507</strain>
    </source>
</reference>